<feature type="non-terminal residue" evidence="1">
    <location>
        <position position="158"/>
    </location>
</feature>
<dbReference type="AlphaFoldDB" id="A0A4Y7PHC3"/>
<name>A0A4Y7PHC3_9AGAM</name>
<dbReference type="STRING" id="50990.A0A4Y7PHC3"/>
<gene>
    <name evidence="1" type="ORF">BD410DRAFT_698795</name>
</gene>
<dbReference type="Proteomes" id="UP000294933">
    <property type="component" value="Unassembled WGS sequence"/>
</dbReference>
<reference evidence="1 2" key="1">
    <citation type="submission" date="2018-06" db="EMBL/GenBank/DDBJ databases">
        <title>A transcriptomic atlas of mushroom development highlights an independent origin of complex multicellularity.</title>
        <authorList>
            <consortium name="DOE Joint Genome Institute"/>
            <person name="Krizsan K."/>
            <person name="Almasi E."/>
            <person name="Merenyi Z."/>
            <person name="Sahu N."/>
            <person name="Viragh M."/>
            <person name="Koszo T."/>
            <person name="Mondo S."/>
            <person name="Kiss B."/>
            <person name="Balint B."/>
            <person name="Kues U."/>
            <person name="Barry K."/>
            <person name="Hegedus J.C."/>
            <person name="Henrissat B."/>
            <person name="Johnson J."/>
            <person name="Lipzen A."/>
            <person name="Ohm R."/>
            <person name="Nagy I."/>
            <person name="Pangilinan J."/>
            <person name="Yan J."/>
            <person name="Xiong Y."/>
            <person name="Grigoriev I.V."/>
            <person name="Hibbett D.S."/>
            <person name="Nagy L.G."/>
        </authorList>
    </citation>
    <scope>NUCLEOTIDE SEQUENCE [LARGE SCALE GENOMIC DNA]</scope>
    <source>
        <strain evidence="1 2">SZMC22713</strain>
    </source>
</reference>
<feature type="non-terminal residue" evidence="1">
    <location>
        <position position="1"/>
    </location>
</feature>
<dbReference type="OrthoDB" id="2593747at2759"/>
<protein>
    <recommendedName>
        <fullName evidence="3">BTB domain-containing protein</fullName>
    </recommendedName>
</protein>
<dbReference type="EMBL" id="ML170460">
    <property type="protein sequence ID" value="TDL13800.1"/>
    <property type="molecule type" value="Genomic_DNA"/>
</dbReference>
<evidence type="ECO:0000313" key="1">
    <source>
        <dbReference type="EMBL" id="TDL13800.1"/>
    </source>
</evidence>
<proteinExistence type="predicted"/>
<keyword evidence="2" id="KW-1185">Reference proteome</keyword>
<accession>A0A4Y7PHC3</accession>
<organism evidence="1 2">
    <name type="scientific">Rickenella mellea</name>
    <dbReference type="NCBI Taxonomy" id="50990"/>
    <lineage>
        <taxon>Eukaryota</taxon>
        <taxon>Fungi</taxon>
        <taxon>Dikarya</taxon>
        <taxon>Basidiomycota</taxon>
        <taxon>Agaricomycotina</taxon>
        <taxon>Agaricomycetes</taxon>
        <taxon>Hymenochaetales</taxon>
        <taxon>Rickenellaceae</taxon>
        <taxon>Rickenella</taxon>
    </lineage>
</organism>
<dbReference type="VEuPathDB" id="FungiDB:BD410DRAFT_698795"/>
<evidence type="ECO:0008006" key="3">
    <source>
        <dbReference type="Google" id="ProtNLM"/>
    </source>
</evidence>
<sequence length="158" mass="18265">RDEMYYIPSLVFLVEDYLFKVPRPYFELSGVFTDAFKLPSGDHVVDGTSDEVPLRLDGIKACDFRALLKVLIPLPQIDKAKIKLTINEWLGVLYLADMWNFKASRRLSIDKLGKLPMDAVERILLGRKYNITEWLMAAHLHLARRQRFLTVLEAEELG</sequence>
<evidence type="ECO:0000313" key="2">
    <source>
        <dbReference type="Proteomes" id="UP000294933"/>
    </source>
</evidence>